<dbReference type="Proteomes" id="UP000287033">
    <property type="component" value="Unassembled WGS sequence"/>
</dbReference>
<protein>
    <submittedName>
        <fullName evidence="2">Uncharacterized protein</fullName>
    </submittedName>
</protein>
<dbReference type="EMBL" id="BEZZ01001739">
    <property type="protein sequence ID" value="GCC20347.1"/>
    <property type="molecule type" value="Genomic_DNA"/>
</dbReference>
<feature type="region of interest" description="Disordered" evidence="1">
    <location>
        <begin position="1"/>
        <end position="67"/>
    </location>
</feature>
<reference evidence="2 3" key="1">
    <citation type="journal article" date="2018" name="Nat. Ecol. Evol.">
        <title>Shark genomes provide insights into elasmobranch evolution and the origin of vertebrates.</title>
        <authorList>
            <person name="Hara Y"/>
            <person name="Yamaguchi K"/>
            <person name="Onimaru K"/>
            <person name="Kadota M"/>
            <person name="Koyanagi M"/>
            <person name="Keeley SD"/>
            <person name="Tatsumi K"/>
            <person name="Tanaka K"/>
            <person name="Motone F"/>
            <person name="Kageyama Y"/>
            <person name="Nozu R"/>
            <person name="Adachi N"/>
            <person name="Nishimura O"/>
            <person name="Nakagawa R"/>
            <person name="Tanegashima C"/>
            <person name="Kiyatake I"/>
            <person name="Matsumoto R"/>
            <person name="Murakumo K"/>
            <person name="Nishida K"/>
            <person name="Terakita A"/>
            <person name="Kuratani S"/>
            <person name="Sato K"/>
            <person name="Hyodo S Kuraku.S."/>
        </authorList>
    </citation>
    <scope>NUCLEOTIDE SEQUENCE [LARGE SCALE GENOMIC DNA]</scope>
</reference>
<feature type="region of interest" description="Disordered" evidence="1">
    <location>
        <begin position="421"/>
        <end position="445"/>
    </location>
</feature>
<dbReference type="PANTHER" id="PTHR47225">
    <property type="entry name" value="EF-HAND CALCIUM-BINDING DOMAIN-CONTAINING PROTEIN 12"/>
    <property type="match status" value="1"/>
</dbReference>
<feature type="region of interest" description="Disordered" evidence="1">
    <location>
        <begin position="107"/>
        <end position="141"/>
    </location>
</feature>
<evidence type="ECO:0000313" key="2">
    <source>
        <dbReference type="EMBL" id="GCC20347.1"/>
    </source>
</evidence>
<name>A0A401RQ78_CHIPU</name>
<accession>A0A401RQ78</accession>
<dbReference type="AlphaFoldDB" id="A0A401RQ78"/>
<dbReference type="InterPro" id="IPR042847">
    <property type="entry name" value="EFC12"/>
</dbReference>
<keyword evidence="3" id="KW-1185">Reference proteome</keyword>
<feature type="compositionally biased region" description="Basic residues" evidence="1">
    <location>
        <begin position="426"/>
        <end position="438"/>
    </location>
</feature>
<feature type="region of interest" description="Disordered" evidence="1">
    <location>
        <begin position="247"/>
        <end position="266"/>
    </location>
</feature>
<sequence length="547" mass="62646">MVPKQGAMENGVVMREDPVTEGEPAMEGVPLSEDGPVSEGVPLSEDGPVSEGDPLSEDGAVAGADPVTDWPMCRRRRREMVRTHFFKMASKTFGFPRCKLRVSTAMRAPERAQPRLPARLPADQSLQEAEAEAEAPRSGLEAGGWSEAEYTEWLSARKRQRAELQVMENVRRWINSKLSANDLELRVLESLERQQRASRHKDSLGLSEPTPVEINTLQKEMELSSFYDIGLMMNLSSLEPEELLKENWDQEQRGSEDIFSSSKTEQKEKHSQDVFMQFDKDKLHYMDLMGKCLLVRGEKRTIACHSLPTTIAGEMGKANNVHRQRCLEEYKKILKMCQYYGISFTERMLEKALLHPGDKLKMEPGLKLRPPGTGLLPNHEVEKWVSTRRLIALEQLNHQLAEKKGEIQRESKLENITLKDVSQGTKLRKGHRKKKGSRTHAPSNKDQHMAFDDYVKFKRKLKVKAQSVPGLTPSAQANPYAFWPGHLLDKVRMYLPYATLEHQEVFFSNTQDARLSPYRYYSNNSWPVSKQGYLTYGDIDMHKRYWL</sequence>
<feature type="compositionally biased region" description="Basic and acidic residues" evidence="1">
    <location>
        <begin position="247"/>
        <end position="256"/>
    </location>
</feature>
<gene>
    <name evidence="2" type="ORF">chiPu_0018905</name>
</gene>
<dbReference type="OrthoDB" id="9947557at2759"/>
<evidence type="ECO:0000313" key="3">
    <source>
        <dbReference type="Proteomes" id="UP000287033"/>
    </source>
</evidence>
<evidence type="ECO:0000256" key="1">
    <source>
        <dbReference type="SAM" id="MobiDB-lite"/>
    </source>
</evidence>
<comment type="caution">
    <text evidence="2">The sequence shown here is derived from an EMBL/GenBank/DDBJ whole genome shotgun (WGS) entry which is preliminary data.</text>
</comment>
<proteinExistence type="predicted"/>
<organism evidence="2 3">
    <name type="scientific">Chiloscyllium punctatum</name>
    <name type="common">Brownbanded bambooshark</name>
    <name type="synonym">Hemiscyllium punctatum</name>
    <dbReference type="NCBI Taxonomy" id="137246"/>
    <lineage>
        <taxon>Eukaryota</taxon>
        <taxon>Metazoa</taxon>
        <taxon>Chordata</taxon>
        <taxon>Craniata</taxon>
        <taxon>Vertebrata</taxon>
        <taxon>Chondrichthyes</taxon>
        <taxon>Elasmobranchii</taxon>
        <taxon>Galeomorphii</taxon>
        <taxon>Galeoidea</taxon>
        <taxon>Orectolobiformes</taxon>
        <taxon>Hemiscylliidae</taxon>
        <taxon>Chiloscyllium</taxon>
    </lineage>
</organism>
<dbReference type="PANTHER" id="PTHR47225:SF1">
    <property type="entry name" value="EF-HAND CALCIUM-BINDING DOMAIN-CONTAINING PROTEIN 12"/>
    <property type="match status" value="1"/>
</dbReference>